<evidence type="ECO:0000256" key="5">
    <source>
        <dbReference type="ARBA" id="ARBA00022777"/>
    </source>
</evidence>
<keyword evidence="6 9" id="KW-0067">ATP-binding</keyword>
<dbReference type="PANTHER" id="PTHR24363:SF0">
    <property type="entry name" value="SERINE_THREONINE KINASE LIKE DOMAIN CONTAINING 1"/>
    <property type="match status" value="1"/>
</dbReference>
<dbReference type="Pfam" id="PF00069">
    <property type="entry name" value="Pkinase"/>
    <property type="match status" value="1"/>
</dbReference>
<keyword evidence="5 13" id="KW-0418">Kinase</keyword>
<accession>A0A7C3VMB9</accession>
<organism evidence="13">
    <name type="scientific">Planktothricoides sp. SpSt-374</name>
    <dbReference type="NCBI Taxonomy" id="2282167"/>
    <lineage>
        <taxon>Bacteria</taxon>
        <taxon>Bacillati</taxon>
        <taxon>Cyanobacteriota</taxon>
        <taxon>Cyanophyceae</taxon>
        <taxon>Oscillatoriophycideae</taxon>
        <taxon>Oscillatoriales</taxon>
        <taxon>Oscillatoriaceae</taxon>
        <taxon>Planktothricoides</taxon>
    </lineage>
</organism>
<keyword evidence="11" id="KW-0472">Membrane</keyword>
<keyword evidence="3" id="KW-0808">Transferase</keyword>
<comment type="caution">
    <text evidence="13">The sequence shown here is derived from an EMBL/GenBank/DDBJ whole genome shotgun (WGS) entry which is preliminary data.</text>
</comment>
<feature type="compositionally biased region" description="Pro residues" evidence="10">
    <location>
        <begin position="325"/>
        <end position="346"/>
    </location>
</feature>
<sequence>MKIYCTRPGCHRPENHFAELDDRPTLLTVQQKYCITCGMPLILDGRYLPDKLLGKGGFGAAFLAHDRRTPTQRPCVVKLFQPEGTLNPQQQAIAQSLFDREAIVLEKLGSQHPQIPDLLAYFALQTPGWPQPQPEKQYFYIVQEFIDGQNLEQELQQKGKFSETEVLQLLQELLPVLQFIHENDTIHRDIKPSNIMRSRSQTVSQSGRLYLLDFGAVKLVTGAVSGKSTTIYSSGFAPPEQMAGRSVFPSTDLYALAVTCIVLLTGKLPKDLFDAYRNQWQWRSHTTVSDSLAAVLDRMLLPTPSDRFATATQVLTALSAPPTPPKLPISGSPSPPVSPSPPPLPPTTISKRPFSTNELLTGAGFIGFEGCLLLISLEMIIPNPAVGTLCWVLILGSLIWVQYQRWLTTRHLVIIATLSIGLAMSITPLPWSVVLLSSASAGLATILATAIFRLIYSIISHFI</sequence>
<keyword evidence="11" id="KW-0812">Transmembrane</keyword>
<evidence type="ECO:0000256" key="8">
    <source>
        <dbReference type="ARBA" id="ARBA00048679"/>
    </source>
</evidence>
<dbReference type="CDD" id="cd14014">
    <property type="entry name" value="STKc_PknB_like"/>
    <property type="match status" value="1"/>
</dbReference>
<dbReference type="NCBIfam" id="NF045510">
    <property type="entry name" value="4Cys_prefix_kin"/>
    <property type="match status" value="1"/>
</dbReference>
<dbReference type="EMBL" id="DSPX01000034">
    <property type="protein sequence ID" value="HGF99729.1"/>
    <property type="molecule type" value="Genomic_DNA"/>
</dbReference>
<dbReference type="Gene3D" id="1.10.510.10">
    <property type="entry name" value="Transferase(Phosphotransferase) domain 1"/>
    <property type="match status" value="1"/>
</dbReference>
<reference evidence="13" key="1">
    <citation type="journal article" date="2020" name="mSystems">
        <title>Genome- and Community-Level Interaction Insights into Carbon Utilization and Element Cycling Functions of Hydrothermarchaeota in Hydrothermal Sediment.</title>
        <authorList>
            <person name="Zhou Z."/>
            <person name="Liu Y."/>
            <person name="Xu W."/>
            <person name="Pan J."/>
            <person name="Luo Z.H."/>
            <person name="Li M."/>
        </authorList>
    </citation>
    <scope>NUCLEOTIDE SEQUENCE [LARGE SCALE GENOMIC DNA]</scope>
    <source>
        <strain evidence="13">SpSt-374</strain>
    </source>
</reference>
<evidence type="ECO:0000256" key="7">
    <source>
        <dbReference type="ARBA" id="ARBA00047899"/>
    </source>
</evidence>
<feature type="transmembrane region" description="Helical" evidence="11">
    <location>
        <begin position="439"/>
        <end position="459"/>
    </location>
</feature>
<evidence type="ECO:0000256" key="2">
    <source>
        <dbReference type="ARBA" id="ARBA00022527"/>
    </source>
</evidence>
<feature type="transmembrane region" description="Helical" evidence="11">
    <location>
        <begin position="383"/>
        <end position="401"/>
    </location>
</feature>
<keyword evidence="4 9" id="KW-0547">Nucleotide-binding</keyword>
<dbReference type="GO" id="GO:0004674">
    <property type="term" value="F:protein serine/threonine kinase activity"/>
    <property type="evidence" value="ECO:0007669"/>
    <property type="project" value="UniProtKB-KW"/>
</dbReference>
<evidence type="ECO:0000256" key="11">
    <source>
        <dbReference type="SAM" id="Phobius"/>
    </source>
</evidence>
<name>A0A7C3VMB9_9CYAN</name>
<evidence type="ECO:0000256" key="6">
    <source>
        <dbReference type="ARBA" id="ARBA00022840"/>
    </source>
</evidence>
<protein>
    <recommendedName>
        <fullName evidence="1">non-specific serine/threonine protein kinase</fullName>
        <ecNumber evidence="1">2.7.11.1</ecNumber>
    </recommendedName>
</protein>
<evidence type="ECO:0000256" key="3">
    <source>
        <dbReference type="ARBA" id="ARBA00022679"/>
    </source>
</evidence>
<feature type="binding site" evidence="9">
    <location>
        <position position="78"/>
    </location>
    <ligand>
        <name>ATP</name>
        <dbReference type="ChEBI" id="CHEBI:30616"/>
    </ligand>
</feature>
<dbReference type="EC" id="2.7.11.1" evidence="1"/>
<evidence type="ECO:0000256" key="9">
    <source>
        <dbReference type="PROSITE-ProRule" id="PRU10141"/>
    </source>
</evidence>
<dbReference type="GO" id="GO:0005524">
    <property type="term" value="F:ATP binding"/>
    <property type="evidence" value="ECO:0007669"/>
    <property type="project" value="UniProtKB-UniRule"/>
</dbReference>
<comment type="catalytic activity">
    <reaction evidence="8">
        <text>L-seryl-[protein] + ATP = O-phospho-L-seryl-[protein] + ADP + H(+)</text>
        <dbReference type="Rhea" id="RHEA:17989"/>
        <dbReference type="Rhea" id="RHEA-COMP:9863"/>
        <dbReference type="Rhea" id="RHEA-COMP:11604"/>
        <dbReference type="ChEBI" id="CHEBI:15378"/>
        <dbReference type="ChEBI" id="CHEBI:29999"/>
        <dbReference type="ChEBI" id="CHEBI:30616"/>
        <dbReference type="ChEBI" id="CHEBI:83421"/>
        <dbReference type="ChEBI" id="CHEBI:456216"/>
        <dbReference type="EC" id="2.7.11.1"/>
    </reaction>
</comment>
<proteinExistence type="predicted"/>
<dbReference type="AlphaFoldDB" id="A0A7C3VMB9"/>
<dbReference type="SMART" id="SM00220">
    <property type="entry name" value="S_TKc"/>
    <property type="match status" value="1"/>
</dbReference>
<keyword evidence="11" id="KW-1133">Transmembrane helix</keyword>
<evidence type="ECO:0000259" key="12">
    <source>
        <dbReference type="PROSITE" id="PS50011"/>
    </source>
</evidence>
<feature type="domain" description="Protein kinase" evidence="12">
    <location>
        <begin position="47"/>
        <end position="327"/>
    </location>
</feature>
<dbReference type="Gene3D" id="3.30.200.20">
    <property type="entry name" value="Phosphorylase Kinase, domain 1"/>
    <property type="match status" value="1"/>
</dbReference>
<feature type="region of interest" description="Disordered" evidence="10">
    <location>
        <begin position="325"/>
        <end position="348"/>
    </location>
</feature>
<gene>
    <name evidence="13" type="ORF">ENR15_03430</name>
</gene>
<comment type="catalytic activity">
    <reaction evidence="7">
        <text>L-threonyl-[protein] + ATP = O-phospho-L-threonyl-[protein] + ADP + H(+)</text>
        <dbReference type="Rhea" id="RHEA:46608"/>
        <dbReference type="Rhea" id="RHEA-COMP:11060"/>
        <dbReference type="Rhea" id="RHEA-COMP:11605"/>
        <dbReference type="ChEBI" id="CHEBI:15378"/>
        <dbReference type="ChEBI" id="CHEBI:30013"/>
        <dbReference type="ChEBI" id="CHEBI:30616"/>
        <dbReference type="ChEBI" id="CHEBI:61977"/>
        <dbReference type="ChEBI" id="CHEBI:456216"/>
        <dbReference type="EC" id="2.7.11.1"/>
    </reaction>
</comment>
<dbReference type="InterPro" id="IPR011009">
    <property type="entry name" value="Kinase-like_dom_sf"/>
</dbReference>
<feature type="transmembrane region" description="Helical" evidence="11">
    <location>
        <begin position="413"/>
        <end position="433"/>
    </location>
</feature>
<dbReference type="SUPFAM" id="SSF56112">
    <property type="entry name" value="Protein kinase-like (PK-like)"/>
    <property type="match status" value="1"/>
</dbReference>
<keyword evidence="2 13" id="KW-0723">Serine/threonine-protein kinase</keyword>
<evidence type="ECO:0000256" key="4">
    <source>
        <dbReference type="ARBA" id="ARBA00022741"/>
    </source>
</evidence>
<dbReference type="InterPro" id="IPR000719">
    <property type="entry name" value="Prot_kinase_dom"/>
</dbReference>
<evidence type="ECO:0000313" key="13">
    <source>
        <dbReference type="EMBL" id="HGF99729.1"/>
    </source>
</evidence>
<evidence type="ECO:0000256" key="1">
    <source>
        <dbReference type="ARBA" id="ARBA00012513"/>
    </source>
</evidence>
<evidence type="ECO:0000256" key="10">
    <source>
        <dbReference type="SAM" id="MobiDB-lite"/>
    </source>
</evidence>
<dbReference type="InterPro" id="IPR017441">
    <property type="entry name" value="Protein_kinase_ATP_BS"/>
</dbReference>
<dbReference type="PROSITE" id="PS00107">
    <property type="entry name" value="PROTEIN_KINASE_ATP"/>
    <property type="match status" value="1"/>
</dbReference>
<dbReference type="PANTHER" id="PTHR24363">
    <property type="entry name" value="SERINE/THREONINE PROTEIN KINASE"/>
    <property type="match status" value="1"/>
</dbReference>
<dbReference type="PROSITE" id="PS50011">
    <property type="entry name" value="PROTEIN_KINASE_DOM"/>
    <property type="match status" value="1"/>
</dbReference>